<proteinExistence type="predicted"/>
<evidence type="ECO:0000313" key="2">
    <source>
        <dbReference type="Proteomes" id="UP000557307"/>
    </source>
</evidence>
<dbReference type="RefSeq" id="WP_246439443.1">
    <property type="nucleotide sequence ID" value="NZ_JACHGF010000001.1"/>
</dbReference>
<gene>
    <name evidence="1" type="ORF">HNQ92_000328</name>
</gene>
<keyword evidence="2" id="KW-1185">Reference proteome</keyword>
<protein>
    <submittedName>
        <fullName evidence="1">Anti-sigma factor (TIGR02949 family)</fullName>
    </submittedName>
</protein>
<sequence length="65" mass="7431">MIQAILDGEASEGEKEHFRQNMDLCMPCIQTYQLEKCIKESLHSKVERRPCPQNLVATIKAKLNA</sequence>
<reference evidence="1 2" key="1">
    <citation type="submission" date="2020-08" db="EMBL/GenBank/DDBJ databases">
        <title>Genomic Encyclopedia of Type Strains, Phase IV (KMG-IV): sequencing the most valuable type-strain genomes for metagenomic binning, comparative biology and taxonomic classification.</title>
        <authorList>
            <person name="Goeker M."/>
        </authorList>
    </citation>
    <scope>NUCLEOTIDE SEQUENCE [LARGE SCALE GENOMIC DNA]</scope>
    <source>
        <strain evidence="1 2">DSM 105074</strain>
    </source>
</reference>
<accession>A0A840TK79</accession>
<dbReference type="Proteomes" id="UP000557307">
    <property type="component" value="Unassembled WGS sequence"/>
</dbReference>
<dbReference type="AlphaFoldDB" id="A0A840TK79"/>
<comment type="caution">
    <text evidence="1">The sequence shown here is derived from an EMBL/GenBank/DDBJ whole genome shotgun (WGS) entry which is preliminary data.</text>
</comment>
<evidence type="ECO:0000313" key="1">
    <source>
        <dbReference type="EMBL" id="MBB5282207.1"/>
    </source>
</evidence>
<name>A0A840TK79_9BACT</name>
<dbReference type="EMBL" id="JACHGF010000001">
    <property type="protein sequence ID" value="MBB5282207.1"/>
    <property type="molecule type" value="Genomic_DNA"/>
</dbReference>
<organism evidence="1 2">
    <name type="scientific">Rhabdobacter roseus</name>
    <dbReference type="NCBI Taxonomy" id="1655419"/>
    <lineage>
        <taxon>Bacteria</taxon>
        <taxon>Pseudomonadati</taxon>
        <taxon>Bacteroidota</taxon>
        <taxon>Cytophagia</taxon>
        <taxon>Cytophagales</taxon>
        <taxon>Cytophagaceae</taxon>
        <taxon>Rhabdobacter</taxon>
    </lineage>
</organism>